<evidence type="ECO:0008006" key="8">
    <source>
        <dbReference type="Google" id="ProtNLM"/>
    </source>
</evidence>
<dbReference type="Pfam" id="PF07264">
    <property type="entry name" value="EI24"/>
    <property type="match status" value="1"/>
</dbReference>
<feature type="transmembrane region" description="Helical" evidence="5">
    <location>
        <begin position="21"/>
        <end position="40"/>
    </location>
</feature>
<dbReference type="AlphaFoldDB" id="A0A917KT48"/>
<dbReference type="RefSeq" id="WP_188969456.1">
    <property type="nucleotide sequence ID" value="NZ_BMKW01000009.1"/>
</dbReference>
<keyword evidence="4 5" id="KW-0472">Membrane</keyword>
<evidence type="ECO:0000313" key="7">
    <source>
        <dbReference type="Proteomes" id="UP000661507"/>
    </source>
</evidence>
<feature type="transmembrane region" description="Helical" evidence="5">
    <location>
        <begin position="107"/>
        <end position="128"/>
    </location>
</feature>
<feature type="transmembrane region" description="Helical" evidence="5">
    <location>
        <begin position="134"/>
        <end position="158"/>
    </location>
</feature>
<sequence length="219" mass="22901">MPVALFLALGQIGDPAFRRPLLIGVLGAALALGLLIWGAVEAAAWAAAGDAAWLSWLAQAAGGAVGLLLAWWLFLPVAAAIASQLVEPVARAVERRYYPGLPPPRGASVAAQAAFGLRFGLRLLLIQILLLPLFFIPLVGFVLALLVSAHALGAGMVTQTALLRMTMPEARAAWRRQRLSGWVLGLLLALMALVPILNLLVPVLGTAAAVHLLHRSGGS</sequence>
<reference evidence="6" key="2">
    <citation type="submission" date="2020-09" db="EMBL/GenBank/DDBJ databases">
        <authorList>
            <person name="Sun Q."/>
            <person name="Zhou Y."/>
        </authorList>
    </citation>
    <scope>NUCLEOTIDE SEQUENCE</scope>
    <source>
        <strain evidence="6">CGMCC 1.3617</strain>
    </source>
</reference>
<accession>A0A917KT48</accession>
<organism evidence="6 7">
    <name type="scientific">Neoroseomonas lacus</name>
    <dbReference type="NCBI Taxonomy" id="287609"/>
    <lineage>
        <taxon>Bacteria</taxon>
        <taxon>Pseudomonadati</taxon>
        <taxon>Pseudomonadota</taxon>
        <taxon>Alphaproteobacteria</taxon>
        <taxon>Acetobacterales</taxon>
        <taxon>Acetobacteraceae</taxon>
        <taxon>Neoroseomonas</taxon>
    </lineage>
</organism>
<name>A0A917KT48_9PROT</name>
<keyword evidence="2 5" id="KW-0812">Transmembrane</keyword>
<dbReference type="Proteomes" id="UP000661507">
    <property type="component" value="Unassembled WGS sequence"/>
</dbReference>
<evidence type="ECO:0000256" key="5">
    <source>
        <dbReference type="SAM" id="Phobius"/>
    </source>
</evidence>
<dbReference type="EMBL" id="BMKW01000009">
    <property type="protein sequence ID" value="GGJ26531.1"/>
    <property type="molecule type" value="Genomic_DNA"/>
</dbReference>
<feature type="transmembrane region" description="Helical" evidence="5">
    <location>
        <begin position="179"/>
        <end position="201"/>
    </location>
</feature>
<proteinExistence type="predicted"/>
<feature type="transmembrane region" description="Helical" evidence="5">
    <location>
        <begin position="60"/>
        <end position="86"/>
    </location>
</feature>
<evidence type="ECO:0000256" key="1">
    <source>
        <dbReference type="ARBA" id="ARBA00004141"/>
    </source>
</evidence>
<evidence type="ECO:0000313" key="6">
    <source>
        <dbReference type="EMBL" id="GGJ26531.1"/>
    </source>
</evidence>
<reference evidence="6" key="1">
    <citation type="journal article" date="2014" name="Int. J. Syst. Evol. Microbiol.">
        <title>Complete genome sequence of Corynebacterium casei LMG S-19264T (=DSM 44701T), isolated from a smear-ripened cheese.</title>
        <authorList>
            <consortium name="US DOE Joint Genome Institute (JGI-PGF)"/>
            <person name="Walter F."/>
            <person name="Albersmeier A."/>
            <person name="Kalinowski J."/>
            <person name="Ruckert C."/>
        </authorList>
    </citation>
    <scope>NUCLEOTIDE SEQUENCE</scope>
    <source>
        <strain evidence="6">CGMCC 1.3617</strain>
    </source>
</reference>
<evidence type="ECO:0000256" key="3">
    <source>
        <dbReference type="ARBA" id="ARBA00022989"/>
    </source>
</evidence>
<keyword evidence="7" id="KW-1185">Reference proteome</keyword>
<dbReference type="InterPro" id="IPR059112">
    <property type="entry name" value="CysZ/EI24"/>
</dbReference>
<keyword evidence="3 5" id="KW-1133">Transmembrane helix</keyword>
<evidence type="ECO:0000256" key="4">
    <source>
        <dbReference type="ARBA" id="ARBA00023136"/>
    </source>
</evidence>
<gene>
    <name evidence="6" type="ORF">GCM10011320_37490</name>
</gene>
<protein>
    <recommendedName>
        <fullName evidence="8">Cysteine biosynthesis protein CysZ</fullName>
    </recommendedName>
</protein>
<evidence type="ECO:0000256" key="2">
    <source>
        <dbReference type="ARBA" id="ARBA00022692"/>
    </source>
</evidence>
<comment type="subcellular location">
    <subcellularLocation>
        <location evidence="1">Membrane</location>
        <topology evidence="1">Multi-pass membrane protein</topology>
    </subcellularLocation>
</comment>
<comment type="caution">
    <text evidence="6">The sequence shown here is derived from an EMBL/GenBank/DDBJ whole genome shotgun (WGS) entry which is preliminary data.</text>
</comment>